<dbReference type="AlphaFoldDB" id="A0A2P4S600"/>
<feature type="region of interest" description="Disordered" evidence="1">
    <location>
        <begin position="130"/>
        <end position="203"/>
    </location>
</feature>
<feature type="compositionally biased region" description="Low complexity" evidence="1">
    <location>
        <begin position="275"/>
        <end position="287"/>
    </location>
</feature>
<name>A0A2P4S600_BAMTH</name>
<proteinExistence type="predicted"/>
<feature type="compositionally biased region" description="Polar residues" evidence="1">
    <location>
        <begin position="146"/>
        <end position="161"/>
    </location>
</feature>
<gene>
    <name evidence="2" type="ORF">CIB84_016767</name>
</gene>
<dbReference type="Proteomes" id="UP000237246">
    <property type="component" value="Unassembled WGS sequence"/>
</dbReference>
<sequence length="321" mass="34270">MAPLVCSTAVLDSGGATASADIPEDAADIQELLAWLNDEVTSKTGILDDDDDADIDDLLAWITNEETPGTDRLDSDVEMDHLISWMDGETVVCRGDGWVPAPSGCGTTAIIVLGDVLAFSEATASALEVPQHNQDLPSVTREGTKDTASSCQTQELTQGITATEPLSPDVSSRRDSSSSITEHSDSSRASRELSKETQQESGLLSNSLWQPRVVLTRLALPTFLAAPAPPSPRTAHLMAEAQRRQPRVVLTRLALPPGCISCRVADVHHQDSAEPAKCPAPACTTTANSKSTGHEQHAGSVPARKRKLPWCQDVPGHKHRH</sequence>
<feature type="compositionally biased region" description="Basic and acidic residues" evidence="1">
    <location>
        <begin position="171"/>
        <end position="198"/>
    </location>
</feature>
<protein>
    <submittedName>
        <fullName evidence="2">Uncharacterized protein</fullName>
    </submittedName>
</protein>
<feature type="region of interest" description="Disordered" evidence="1">
    <location>
        <begin position="273"/>
        <end position="321"/>
    </location>
</feature>
<evidence type="ECO:0000256" key="1">
    <source>
        <dbReference type="SAM" id="MobiDB-lite"/>
    </source>
</evidence>
<dbReference type="OrthoDB" id="9122535at2759"/>
<reference evidence="2 3" key="1">
    <citation type="submission" date="2018-01" db="EMBL/GenBank/DDBJ databases">
        <title>Comparison of the Chinese Bamboo Partridge and Red Junglefowl genome sequences highlights the importance of demography in genome evolution.</title>
        <authorList>
            <person name="Tiley G.P."/>
            <person name="Kimball R.T."/>
            <person name="Braun E.L."/>
            <person name="Burleigh J.G."/>
        </authorList>
    </citation>
    <scope>NUCLEOTIDE SEQUENCE [LARGE SCALE GENOMIC DNA]</scope>
    <source>
        <strain evidence="2">RTK389</strain>
        <tissue evidence="2">Blood</tissue>
    </source>
</reference>
<evidence type="ECO:0000313" key="3">
    <source>
        <dbReference type="Proteomes" id="UP000237246"/>
    </source>
</evidence>
<dbReference type="EMBL" id="PPHD01100426">
    <property type="protein sequence ID" value="POI19488.1"/>
    <property type="molecule type" value="Genomic_DNA"/>
</dbReference>
<comment type="caution">
    <text evidence="2">The sequence shown here is derived from an EMBL/GenBank/DDBJ whole genome shotgun (WGS) entry which is preliminary data.</text>
</comment>
<accession>A0A2P4S600</accession>
<keyword evidence="3" id="KW-1185">Reference proteome</keyword>
<evidence type="ECO:0000313" key="2">
    <source>
        <dbReference type="EMBL" id="POI19488.1"/>
    </source>
</evidence>
<organism evidence="2 3">
    <name type="scientific">Bambusicola thoracicus</name>
    <name type="common">Chinese bamboo-partridge</name>
    <name type="synonym">Perdix thoracica</name>
    <dbReference type="NCBI Taxonomy" id="9083"/>
    <lineage>
        <taxon>Eukaryota</taxon>
        <taxon>Metazoa</taxon>
        <taxon>Chordata</taxon>
        <taxon>Craniata</taxon>
        <taxon>Vertebrata</taxon>
        <taxon>Euteleostomi</taxon>
        <taxon>Archelosauria</taxon>
        <taxon>Archosauria</taxon>
        <taxon>Dinosauria</taxon>
        <taxon>Saurischia</taxon>
        <taxon>Theropoda</taxon>
        <taxon>Coelurosauria</taxon>
        <taxon>Aves</taxon>
        <taxon>Neognathae</taxon>
        <taxon>Galloanserae</taxon>
        <taxon>Galliformes</taxon>
        <taxon>Phasianidae</taxon>
        <taxon>Perdicinae</taxon>
        <taxon>Bambusicola</taxon>
    </lineage>
</organism>